<reference evidence="1" key="1">
    <citation type="submission" date="2014-12" db="EMBL/GenBank/DDBJ databases">
        <title>Insight into the proteome of Arion vulgaris.</title>
        <authorList>
            <person name="Aradska J."/>
            <person name="Bulat T."/>
            <person name="Smidak R."/>
            <person name="Sarate P."/>
            <person name="Gangsoo J."/>
            <person name="Sialana F."/>
            <person name="Bilban M."/>
            <person name="Lubec G."/>
        </authorList>
    </citation>
    <scope>NUCLEOTIDE SEQUENCE</scope>
    <source>
        <tissue evidence="1">Skin</tissue>
    </source>
</reference>
<evidence type="ECO:0000313" key="1">
    <source>
        <dbReference type="EMBL" id="CEK64788.1"/>
    </source>
</evidence>
<feature type="non-terminal residue" evidence="1">
    <location>
        <position position="1"/>
    </location>
</feature>
<dbReference type="AlphaFoldDB" id="A0A0B6Z8C5"/>
<protein>
    <submittedName>
        <fullName evidence="1">Uncharacterized protein</fullName>
    </submittedName>
</protein>
<gene>
    <name evidence="1" type="primary">ORF52930</name>
</gene>
<accession>A0A0B6Z8C5</accession>
<sequence>SYPQVCVCNSIVPTQSENPPKTSVDRGLNLICILLPNSQHFRAIQQDRYRIGADYPELCFTEYDSRFPHYVHESCLVGLS</sequence>
<proteinExistence type="predicted"/>
<organism evidence="1">
    <name type="scientific">Arion vulgaris</name>
    <dbReference type="NCBI Taxonomy" id="1028688"/>
    <lineage>
        <taxon>Eukaryota</taxon>
        <taxon>Metazoa</taxon>
        <taxon>Spiralia</taxon>
        <taxon>Lophotrochozoa</taxon>
        <taxon>Mollusca</taxon>
        <taxon>Gastropoda</taxon>
        <taxon>Heterobranchia</taxon>
        <taxon>Euthyneura</taxon>
        <taxon>Panpulmonata</taxon>
        <taxon>Eupulmonata</taxon>
        <taxon>Stylommatophora</taxon>
        <taxon>Helicina</taxon>
        <taxon>Arionoidea</taxon>
        <taxon>Arionidae</taxon>
        <taxon>Arion</taxon>
    </lineage>
</organism>
<name>A0A0B6Z8C5_9EUPU</name>
<dbReference type="EMBL" id="HACG01017923">
    <property type="protein sequence ID" value="CEK64788.1"/>
    <property type="molecule type" value="Transcribed_RNA"/>
</dbReference>